<evidence type="ECO:0000313" key="2">
    <source>
        <dbReference type="Proteomes" id="UP000829447"/>
    </source>
</evidence>
<gene>
    <name evidence="1" type="ORF">PGIGA_G00105200</name>
</gene>
<accession>A0ACC5W7R6</accession>
<organism evidence="1 2">
    <name type="scientific">Pangasianodon gigas</name>
    <name type="common">Mekong giant catfish</name>
    <name type="synonym">Pangasius gigas</name>
    <dbReference type="NCBI Taxonomy" id="30993"/>
    <lineage>
        <taxon>Eukaryota</taxon>
        <taxon>Metazoa</taxon>
        <taxon>Chordata</taxon>
        <taxon>Craniata</taxon>
        <taxon>Vertebrata</taxon>
        <taxon>Euteleostomi</taxon>
        <taxon>Actinopterygii</taxon>
        <taxon>Neopterygii</taxon>
        <taxon>Teleostei</taxon>
        <taxon>Ostariophysi</taxon>
        <taxon>Siluriformes</taxon>
        <taxon>Pangasiidae</taxon>
        <taxon>Pangasianodon</taxon>
    </lineage>
</organism>
<name>A0ACC5W7R6_PANGG</name>
<evidence type="ECO:0000313" key="1">
    <source>
        <dbReference type="EMBL" id="MCI4375099.1"/>
    </source>
</evidence>
<protein>
    <submittedName>
        <fullName evidence="1">Uncharacterized protein</fullName>
    </submittedName>
</protein>
<sequence>MERPKCGERKDLLMIHNIQAHQSSVVERSRSAARRELGTVGAQPETRLGLRTRSKEIQFEDMAFSSSMNDLLLTQPFRKKSDSKRQLPG</sequence>
<dbReference type="Proteomes" id="UP000829447">
    <property type="component" value="Linkage Group LG2"/>
</dbReference>
<reference evidence="1 2" key="1">
    <citation type="journal article" date="2022" name="bioRxiv">
        <title>An ancient truncated duplication of the anti-Mullerian hormone receptor type 2 gene is a potential conserved master sex determinant in the Pangasiidae catfish family.</title>
        <authorList>
            <person name="Wen M."/>
            <person name="Pan Q."/>
            <person name="Jouanno E."/>
            <person name="Montfort J."/>
            <person name="Zahm M."/>
            <person name="Cabau C."/>
            <person name="Klopp C."/>
            <person name="Iampietro C."/>
            <person name="Roques C."/>
            <person name="Bouchez O."/>
            <person name="Castinel A."/>
            <person name="Donnadieu C."/>
            <person name="Parrinello H."/>
            <person name="Poncet C."/>
            <person name="Belmonte E."/>
            <person name="Gautier V."/>
            <person name="Avarre J.-C."/>
            <person name="Dugue R."/>
            <person name="Gustiano R."/>
            <person name="Ha T.T.T."/>
            <person name="Campet M."/>
            <person name="Sriphairoj K."/>
            <person name="Ribolli J."/>
            <person name="de Almeida F.L."/>
            <person name="Desvignes T."/>
            <person name="Postlethwait J.H."/>
            <person name="Bucao C.F."/>
            <person name="Robinson-Rechavi M."/>
            <person name="Bobe J."/>
            <person name="Herpin A."/>
            <person name="Guiguen Y."/>
        </authorList>
    </citation>
    <scope>NUCLEOTIDE SEQUENCE [LARGE SCALE GENOMIC DNA]</scope>
    <source>
        <strain evidence="1">YG-Dec2019</strain>
    </source>
</reference>
<dbReference type="EMBL" id="CM040455">
    <property type="protein sequence ID" value="MCI4375099.1"/>
    <property type="molecule type" value="Genomic_DNA"/>
</dbReference>
<proteinExistence type="predicted"/>
<comment type="caution">
    <text evidence="1">The sequence shown here is derived from an EMBL/GenBank/DDBJ whole genome shotgun (WGS) entry which is preliminary data.</text>
</comment>
<keyword evidence="2" id="KW-1185">Reference proteome</keyword>